<dbReference type="CDD" id="cd18186">
    <property type="entry name" value="BTB_POZ_ZBTB_KLHL-like"/>
    <property type="match status" value="1"/>
</dbReference>
<reference evidence="3" key="1">
    <citation type="submission" date="2022-08" db="EMBL/GenBank/DDBJ databases">
        <title>Novel sulfate-reducing endosymbionts in the free-living metamonad Anaeramoeba.</title>
        <authorList>
            <person name="Jerlstrom-Hultqvist J."/>
            <person name="Cepicka I."/>
            <person name="Gallot-Lavallee L."/>
            <person name="Salas-Leiva D."/>
            <person name="Curtis B.A."/>
            <person name="Zahonova K."/>
            <person name="Pipaliya S."/>
            <person name="Dacks J."/>
            <person name="Roger A.J."/>
        </authorList>
    </citation>
    <scope>NUCLEOTIDE SEQUENCE</scope>
    <source>
        <strain evidence="3">Schooner1</strain>
    </source>
</reference>
<accession>A0ABQ8X7N4</accession>
<evidence type="ECO:0000256" key="1">
    <source>
        <dbReference type="ARBA" id="ARBA00022741"/>
    </source>
</evidence>
<gene>
    <name evidence="3" type="ORF">M0813_08695</name>
</gene>
<dbReference type="CDD" id="cd00154">
    <property type="entry name" value="Rab"/>
    <property type="match status" value="1"/>
</dbReference>
<dbReference type="Pfam" id="PF00651">
    <property type="entry name" value="BTB"/>
    <property type="match status" value="1"/>
</dbReference>
<evidence type="ECO:0000313" key="4">
    <source>
        <dbReference type="Proteomes" id="UP001150062"/>
    </source>
</evidence>
<keyword evidence="1" id="KW-0547">Nucleotide-binding</keyword>
<dbReference type="SUPFAM" id="SSF54695">
    <property type="entry name" value="POZ domain"/>
    <property type="match status" value="1"/>
</dbReference>
<organism evidence="3 4">
    <name type="scientific">Anaeramoeba flamelloides</name>
    <dbReference type="NCBI Taxonomy" id="1746091"/>
    <lineage>
        <taxon>Eukaryota</taxon>
        <taxon>Metamonada</taxon>
        <taxon>Anaeramoebidae</taxon>
        <taxon>Anaeramoeba</taxon>
    </lineage>
</organism>
<dbReference type="SMART" id="SM00174">
    <property type="entry name" value="RHO"/>
    <property type="match status" value="1"/>
</dbReference>
<dbReference type="PROSITE" id="PS51419">
    <property type="entry name" value="RAB"/>
    <property type="match status" value="1"/>
</dbReference>
<evidence type="ECO:0000313" key="3">
    <source>
        <dbReference type="EMBL" id="KAJ6228658.1"/>
    </source>
</evidence>
<dbReference type="InterPro" id="IPR027417">
    <property type="entry name" value="P-loop_NTPase"/>
</dbReference>
<dbReference type="InterPro" id="IPR011333">
    <property type="entry name" value="SKP1/BTB/POZ_sf"/>
</dbReference>
<dbReference type="SMART" id="SM00175">
    <property type="entry name" value="RAB"/>
    <property type="match status" value="1"/>
</dbReference>
<name>A0ABQ8X7N4_9EUKA</name>
<feature type="domain" description="BTB" evidence="2">
    <location>
        <begin position="362"/>
        <end position="435"/>
    </location>
</feature>
<dbReference type="Proteomes" id="UP001150062">
    <property type="component" value="Unassembled WGS sequence"/>
</dbReference>
<dbReference type="InterPro" id="IPR001806">
    <property type="entry name" value="Small_GTPase"/>
</dbReference>
<comment type="caution">
    <text evidence="3">The sequence shown here is derived from an EMBL/GenBank/DDBJ whole genome shotgun (WGS) entry which is preliminary data.</text>
</comment>
<dbReference type="NCBIfam" id="TIGR00231">
    <property type="entry name" value="small_GTP"/>
    <property type="match status" value="1"/>
</dbReference>
<dbReference type="PROSITE" id="PS50097">
    <property type="entry name" value="BTB"/>
    <property type="match status" value="1"/>
</dbReference>
<keyword evidence="4" id="KW-1185">Reference proteome</keyword>
<dbReference type="Gene3D" id="3.30.710.10">
    <property type="entry name" value="Potassium Channel Kv1.1, Chain A"/>
    <property type="match status" value="1"/>
</dbReference>
<dbReference type="SMART" id="SM00173">
    <property type="entry name" value="RAS"/>
    <property type="match status" value="1"/>
</dbReference>
<dbReference type="PRINTS" id="PR00449">
    <property type="entry name" value="RASTRNSFRMNG"/>
</dbReference>
<dbReference type="InterPro" id="IPR000210">
    <property type="entry name" value="BTB/POZ_dom"/>
</dbReference>
<proteinExistence type="predicted"/>
<dbReference type="PROSITE" id="PS51421">
    <property type="entry name" value="RAS"/>
    <property type="match status" value="1"/>
</dbReference>
<dbReference type="Gene3D" id="3.40.50.300">
    <property type="entry name" value="P-loop containing nucleotide triphosphate hydrolases"/>
    <property type="match status" value="1"/>
</dbReference>
<sequence length="469" mass="54660">MGNSTPQRPPKRAIKHDILPIQEQALSEPIPLKYSNPNFLDPKLFQKQNLVWDEWYSTESVMDSLTLKILITGPSLSGKSSITQRVLNKPFPTEHVPTVGLDTFTKSLLYRNSKFTIQLDLNDKKSEERFRSVIGSYYRGAYLILLLFDLTNKKTFQELDDFIKLIKQENSTVPILIVGNKSDLVNSRQVETDEALEFAELHGLSYLESSAKTGDNLQIVFETLVNMKFDQWRKDNYPELKYLNLTPTLINLHRLDSYHQDFVIFFEQSVLTDTTINNVKCHKLLVETRTGLSISKVEEVLQKRSTEVIQEFMYWVYGQRISQKRKKKMVQSVCSELKIHDFEGRDLKNDISNLYDVDDNKKDFTIIVKNPNDEKDNIEIKVHKLILLIRSKKFLQQILKNDKNINSLIDDSQKSPNALKCLIHFFYTDQIIFKKEYNSKAICKELLNAQEYFQLNNTSKLPQLIEENN</sequence>
<dbReference type="EMBL" id="JAOAOG010000326">
    <property type="protein sequence ID" value="KAJ6228658.1"/>
    <property type="molecule type" value="Genomic_DNA"/>
</dbReference>
<dbReference type="SUPFAM" id="SSF52540">
    <property type="entry name" value="P-loop containing nucleoside triphosphate hydrolases"/>
    <property type="match status" value="1"/>
</dbReference>
<protein>
    <submittedName>
        <fullName evidence="3">Rab2a</fullName>
    </submittedName>
</protein>
<dbReference type="InterPro" id="IPR005225">
    <property type="entry name" value="Small_GTP-bd"/>
</dbReference>
<dbReference type="PANTHER" id="PTHR47978">
    <property type="match status" value="1"/>
</dbReference>
<evidence type="ECO:0000259" key="2">
    <source>
        <dbReference type="PROSITE" id="PS50097"/>
    </source>
</evidence>
<dbReference type="Pfam" id="PF00071">
    <property type="entry name" value="Ras"/>
    <property type="match status" value="1"/>
</dbReference>